<keyword evidence="3" id="KW-1185">Reference proteome</keyword>
<organism evidence="2 3">
    <name type="scientific">Paenibacillus vulneris</name>
    <dbReference type="NCBI Taxonomy" id="1133364"/>
    <lineage>
        <taxon>Bacteria</taxon>
        <taxon>Bacillati</taxon>
        <taxon>Bacillota</taxon>
        <taxon>Bacilli</taxon>
        <taxon>Bacillales</taxon>
        <taxon>Paenibacillaceae</taxon>
        <taxon>Paenibacillus</taxon>
    </lineage>
</organism>
<evidence type="ECO:0000313" key="2">
    <source>
        <dbReference type="EMBL" id="MFD1219573.1"/>
    </source>
</evidence>
<feature type="transmembrane region" description="Helical" evidence="1">
    <location>
        <begin position="7"/>
        <end position="23"/>
    </location>
</feature>
<keyword evidence="1" id="KW-0812">Transmembrane</keyword>
<sequence>MIYVLSAYWFIGILVSLIIHVYWNEINSKKYKVFAREDNITSEETKEILSDVFQKNKYYWPIVLIMISVLWAALFIVMIGQRKLNSH</sequence>
<reference evidence="3" key="1">
    <citation type="journal article" date="2019" name="Int. J. Syst. Evol. Microbiol.">
        <title>The Global Catalogue of Microorganisms (GCM) 10K type strain sequencing project: providing services to taxonomists for standard genome sequencing and annotation.</title>
        <authorList>
            <consortium name="The Broad Institute Genomics Platform"/>
            <consortium name="The Broad Institute Genome Sequencing Center for Infectious Disease"/>
            <person name="Wu L."/>
            <person name="Ma J."/>
        </authorList>
    </citation>
    <scope>NUCLEOTIDE SEQUENCE [LARGE SCALE GENOMIC DNA]</scope>
    <source>
        <strain evidence="3">CCUG 53270</strain>
    </source>
</reference>
<protein>
    <submittedName>
        <fullName evidence="2">Uncharacterized protein</fullName>
    </submittedName>
</protein>
<feature type="transmembrane region" description="Helical" evidence="1">
    <location>
        <begin position="58"/>
        <end position="79"/>
    </location>
</feature>
<gene>
    <name evidence="2" type="ORF">ACFQ4B_05550</name>
</gene>
<evidence type="ECO:0000313" key="3">
    <source>
        <dbReference type="Proteomes" id="UP001597180"/>
    </source>
</evidence>
<keyword evidence="1" id="KW-1133">Transmembrane helix</keyword>
<name>A0ABW3UF98_9BACL</name>
<dbReference type="Proteomes" id="UP001597180">
    <property type="component" value="Unassembled WGS sequence"/>
</dbReference>
<proteinExistence type="predicted"/>
<comment type="caution">
    <text evidence="2">The sequence shown here is derived from an EMBL/GenBank/DDBJ whole genome shotgun (WGS) entry which is preliminary data.</text>
</comment>
<dbReference type="EMBL" id="JBHTLU010000012">
    <property type="protein sequence ID" value="MFD1219573.1"/>
    <property type="molecule type" value="Genomic_DNA"/>
</dbReference>
<accession>A0ABW3UF98</accession>
<keyword evidence="1" id="KW-0472">Membrane</keyword>
<evidence type="ECO:0000256" key="1">
    <source>
        <dbReference type="SAM" id="Phobius"/>
    </source>
</evidence>
<dbReference type="RefSeq" id="WP_345595003.1">
    <property type="nucleotide sequence ID" value="NZ_BAABJG010000055.1"/>
</dbReference>